<accession>A0AAJ6VUD9</accession>
<dbReference type="InterPro" id="IPR015988">
    <property type="entry name" value="STAT_TF_CC"/>
</dbReference>
<evidence type="ECO:0000256" key="13">
    <source>
        <dbReference type="PROSITE-ProRule" id="PRU00191"/>
    </source>
</evidence>
<evidence type="ECO:0000256" key="6">
    <source>
        <dbReference type="ARBA" id="ARBA00022999"/>
    </source>
</evidence>
<dbReference type="AlphaFoldDB" id="A0AAJ6VUD9"/>
<dbReference type="InterPro" id="IPR012345">
    <property type="entry name" value="STAT_TF_DNA-bd_N"/>
</dbReference>
<protein>
    <recommendedName>
        <fullName evidence="14">Signal transducer and activator of transcription</fullName>
    </recommendedName>
</protein>
<dbReference type="GO" id="GO:0007166">
    <property type="term" value="P:cell surface receptor signaling pathway"/>
    <property type="evidence" value="ECO:0007669"/>
    <property type="project" value="UniProtKB-ARBA"/>
</dbReference>
<feature type="domain" description="SH2" evidence="16">
    <location>
        <begin position="470"/>
        <end position="568"/>
    </location>
</feature>
<evidence type="ECO:0000256" key="8">
    <source>
        <dbReference type="ARBA" id="ARBA00023125"/>
    </source>
</evidence>
<dbReference type="Gene3D" id="1.10.238.10">
    <property type="entry name" value="EF-hand"/>
    <property type="match status" value="1"/>
</dbReference>
<dbReference type="InterPro" id="IPR013801">
    <property type="entry name" value="STAT_TF_DNA-bd"/>
</dbReference>
<dbReference type="RefSeq" id="XP_003737672.1">
    <property type="nucleotide sequence ID" value="XM_003737624.2"/>
</dbReference>
<evidence type="ECO:0000256" key="10">
    <source>
        <dbReference type="ARBA" id="ARBA00023163"/>
    </source>
</evidence>
<reference evidence="18" key="1">
    <citation type="submission" date="2025-08" db="UniProtKB">
        <authorList>
            <consortium name="RefSeq"/>
        </authorList>
    </citation>
    <scope>IDENTIFICATION</scope>
</reference>
<evidence type="ECO:0000256" key="5">
    <source>
        <dbReference type="ARBA" id="ARBA00022553"/>
    </source>
</evidence>
<keyword evidence="17" id="KW-1185">Reference proteome</keyword>
<keyword evidence="7 14" id="KW-0805">Transcription regulation</keyword>
<dbReference type="Gene3D" id="2.60.40.630">
    <property type="entry name" value="STAT transcription factor, DNA-binding domain"/>
    <property type="match status" value="1"/>
</dbReference>
<dbReference type="SUPFAM" id="SSF47655">
    <property type="entry name" value="STAT"/>
    <property type="match status" value="1"/>
</dbReference>
<comment type="subcellular location">
    <subcellularLocation>
        <location evidence="2 14">Cytoplasm</location>
    </subcellularLocation>
    <subcellularLocation>
        <location evidence="1 14">Nucleus</location>
    </subcellularLocation>
</comment>
<comment type="subunit">
    <text evidence="12">Forms a homodimer or a heterodimer with a related family member.</text>
</comment>
<dbReference type="SUPFAM" id="SSF49417">
    <property type="entry name" value="p53-like transcription factors"/>
    <property type="match status" value="1"/>
</dbReference>
<feature type="region of interest" description="Disordered" evidence="15">
    <location>
        <begin position="589"/>
        <end position="658"/>
    </location>
</feature>
<dbReference type="InterPro" id="IPR000980">
    <property type="entry name" value="SH2"/>
</dbReference>
<dbReference type="InterPro" id="IPR008967">
    <property type="entry name" value="p53-like_TF_DNA-bd_sf"/>
</dbReference>
<dbReference type="SMART" id="SM00252">
    <property type="entry name" value="SH2"/>
    <property type="match status" value="1"/>
</dbReference>
<keyword evidence="4 14" id="KW-0963">Cytoplasm</keyword>
<feature type="compositionally biased region" description="Polar residues" evidence="15">
    <location>
        <begin position="589"/>
        <end position="607"/>
    </location>
</feature>
<keyword evidence="9 14" id="KW-0010">Activator</keyword>
<keyword evidence="10 14" id="KW-0804">Transcription</keyword>
<dbReference type="PANTHER" id="PTHR11801">
    <property type="entry name" value="SIGNAL TRANSDUCER AND ACTIVATOR OF TRANSCRIPTION"/>
    <property type="match status" value="1"/>
</dbReference>
<dbReference type="GO" id="GO:0005737">
    <property type="term" value="C:cytoplasm"/>
    <property type="evidence" value="ECO:0007669"/>
    <property type="project" value="UniProtKB-SubCell"/>
</dbReference>
<evidence type="ECO:0000256" key="1">
    <source>
        <dbReference type="ARBA" id="ARBA00004123"/>
    </source>
</evidence>
<organism evidence="17 18">
    <name type="scientific">Galendromus occidentalis</name>
    <name type="common">western predatory mite</name>
    <dbReference type="NCBI Taxonomy" id="34638"/>
    <lineage>
        <taxon>Eukaryota</taxon>
        <taxon>Metazoa</taxon>
        <taxon>Ecdysozoa</taxon>
        <taxon>Arthropoda</taxon>
        <taxon>Chelicerata</taxon>
        <taxon>Arachnida</taxon>
        <taxon>Acari</taxon>
        <taxon>Parasitiformes</taxon>
        <taxon>Mesostigmata</taxon>
        <taxon>Gamasina</taxon>
        <taxon>Phytoseioidea</taxon>
        <taxon>Phytoseiidae</taxon>
        <taxon>Typhlodrominae</taxon>
        <taxon>Galendromus</taxon>
    </lineage>
</organism>
<evidence type="ECO:0000256" key="3">
    <source>
        <dbReference type="ARBA" id="ARBA00005586"/>
    </source>
</evidence>
<dbReference type="GO" id="GO:0001228">
    <property type="term" value="F:DNA-binding transcription activator activity, RNA polymerase II-specific"/>
    <property type="evidence" value="ECO:0007669"/>
    <property type="project" value="UniProtKB-ARBA"/>
</dbReference>
<dbReference type="Proteomes" id="UP000694867">
    <property type="component" value="Unplaced"/>
</dbReference>
<dbReference type="InterPro" id="IPR013800">
    <property type="entry name" value="STAT_TF_alpha"/>
</dbReference>
<dbReference type="GeneID" id="100904783"/>
<dbReference type="KEGG" id="goe:100904783"/>
<dbReference type="Pfam" id="PF00017">
    <property type="entry name" value="SH2"/>
    <property type="match status" value="1"/>
</dbReference>
<dbReference type="Pfam" id="PF02864">
    <property type="entry name" value="STAT_bind"/>
    <property type="match status" value="1"/>
</dbReference>
<dbReference type="Gene3D" id="1.20.1050.20">
    <property type="entry name" value="STAT transcription factor, all-alpha domain"/>
    <property type="match status" value="1"/>
</dbReference>
<gene>
    <name evidence="18" type="primary">LOC100904783</name>
</gene>
<keyword evidence="8 14" id="KW-0238">DNA-binding</keyword>
<dbReference type="CDD" id="cd09919">
    <property type="entry name" value="SH2_STAT_family"/>
    <property type="match status" value="1"/>
</dbReference>
<dbReference type="InterPro" id="IPR036860">
    <property type="entry name" value="SH2_dom_sf"/>
</dbReference>
<dbReference type="Pfam" id="PF01017">
    <property type="entry name" value="STAT_alpha"/>
    <property type="match status" value="1"/>
</dbReference>
<evidence type="ECO:0000256" key="14">
    <source>
        <dbReference type="RuleBase" id="RU046415"/>
    </source>
</evidence>
<evidence type="ECO:0000256" key="11">
    <source>
        <dbReference type="ARBA" id="ARBA00023242"/>
    </source>
</evidence>
<dbReference type="PROSITE" id="PS50001">
    <property type="entry name" value="SH2"/>
    <property type="match status" value="1"/>
</dbReference>
<sequence length="658" mass="74927">MACDLKPTMWPPNSEVSVWPVNQPQMAQSQRSSAMDEALIPVLQELEKSRQHTAALEERMKQFEQTLSAVLYQFQELQKNNAHLQHMQNGAQMEILQRVQQEFARSETMLQEQIPESRNIVDQLLYIEQLMLERHISDWHRMQQLSANGFGVESRLERLQEVCEVMADLIWQNFDIATRMSLAAGKMPATSATLGESLSLHENRLRGLMSVFISGTFVVEKQPPQVMKTNTRFSTTLRMLTGGRLNIYMTPPQVKVSIISEHQACALARNDGYPTTEASGEIQNGNGNMEYNAASKLLSISFRNMSLKKIRRAEKKGTESVMDEKFCLLFQSVVKVGNLSFAVRTQSLPVVVIVHGNQEPDAWATVTWDNAFSRGRRIPFSVPEAVPWRDMARVLSMKFRSATGRELSESNLHLLATKAFRDPNLPLDCGDRMISWALFCKELLPDRTFSFWEWFYAVMKVTREHLRPLWNDGTILGFIGRRETESLLLKKSDGTFLLRFSDSELGGVTIAWISECDGQKNVLMVQPFTARDFQIRSLADRISDLPNLVYLYPDTPRDQAFMRYYTPSNTAITPQTGYVKPRLVFQICGSQQGSPPHSNPSTPQSFYGHSETGMYSSGHDGSFSDPSMQMYALSNGETMKRRRHDDPHQHSWQPGTEQ</sequence>
<name>A0AAJ6VUD9_9ACAR</name>
<dbReference type="InterPro" id="IPR048988">
    <property type="entry name" value="STAT_linker"/>
</dbReference>
<evidence type="ECO:0000313" key="17">
    <source>
        <dbReference type="Proteomes" id="UP000694867"/>
    </source>
</evidence>
<keyword evidence="11 14" id="KW-0539">Nucleus</keyword>
<evidence type="ECO:0000256" key="4">
    <source>
        <dbReference type="ARBA" id="ARBA00022490"/>
    </source>
</evidence>
<proteinExistence type="inferred from homology"/>
<dbReference type="SUPFAM" id="SSF55550">
    <property type="entry name" value="SH2 domain"/>
    <property type="match status" value="1"/>
</dbReference>
<dbReference type="InterPro" id="IPR001217">
    <property type="entry name" value="STAT"/>
</dbReference>
<evidence type="ECO:0000256" key="15">
    <source>
        <dbReference type="SAM" id="MobiDB-lite"/>
    </source>
</evidence>
<dbReference type="GO" id="GO:0005634">
    <property type="term" value="C:nucleus"/>
    <property type="evidence" value="ECO:0007669"/>
    <property type="project" value="UniProtKB-SubCell"/>
</dbReference>
<dbReference type="Gene3D" id="3.30.505.10">
    <property type="entry name" value="SH2 domain"/>
    <property type="match status" value="1"/>
</dbReference>
<keyword evidence="6 13" id="KW-0727">SH2 domain</keyword>
<comment type="similarity">
    <text evidence="3 14">Belongs to the transcription factor STAT family.</text>
</comment>
<evidence type="ECO:0000256" key="12">
    <source>
        <dbReference type="ARBA" id="ARBA00064301"/>
    </source>
</evidence>
<evidence type="ECO:0000313" key="18">
    <source>
        <dbReference type="RefSeq" id="XP_003737672.1"/>
    </source>
</evidence>
<evidence type="ECO:0000256" key="7">
    <source>
        <dbReference type="ARBA" id="ARBA00023015"/>
    </source>
</evidence>
<dbReference type="Pfam" id="PF21354">
    <property type="entry name" value="STAT_linker"/>
    <property type="match status" value="1"/>
</dbReference>
<dbReference type="FunFam" id="1.10.238.10:FF:000029">
    <property type="entry name" value="Signal transducer and transcription activator 6"/>
    <property type="match status" value="1"/>
</dbReference>
<evidence type="ECO:0000256" key="2">
    <source>
        <dbReference type="ARBA" id="ARBA00004496"/>
    </source>
</evidence>
<dbReference type="GO" id="GO:0000977">
    <property type="term" value="F:RNA polymerase II transcription regulatory region sequence-specific DNA binding"/>
    <property type="evidence" value="ECO:0007669"/>
    <property type="project" value="UniProtKB-ARBA"/>
</dbReference>
<keyword evidence="5 14" id="KW-0597">Phosphoprotein</keyword>
<evidence type="ECO:0000259" key="16">
    <source>
        <dbReference type="PROSITE" id="PS50001"/>
    </source>
</evidence>
<dbReference type="FunFam" id="2.60.40.630:FF:000003">
    <property type="entry name" value="Signal transducer and transcription activator 6"/>
    <property type="match status" value="1"/>
</dbReference>
<dbReference type="FunFam" id="3.30.505.10:FF:000057">
    <property type="entry name" value="Signal transducer and activator of transcription"/>
    <property type="match status" value="1"/>
</dbReference>
<evidence type="ECO:0000256" key="9">
    <source>
        <dbReference type="ARBA" id="ARBA00023159"/>
    </source>
</evidence>